<dbReference type="Pfam" id="PF00107">
    <property type="entry name" value="ADH_zinc_N"/>
    <property type="match status" value="1"/>
</dbReference>
<evidence type="ECO:0000256" key="1">
    <source>
        <dbReference type="ARBA" id="ARBA00022723"/>
    </source>
</evidence>
<dbReference type="EMBL" id="JBDXSU010000001">
    <property type="protein sequence ID" value="MFB5188745.1"/>
    <property type="molecule type" value="Genomic_DNA"/>
</dbReference>
<dbReference type="Gene3D" id="3.40.50.720">
    <property type="entry name" value="NAD(P)-binding Rossmann-like Domain"/>
    <property type="match status" value="1"/>
</dbReference>
<reference evidence="7 8" key="1">
    <citation type="journal article" date="2024" name="Int. J. Mol. Sci.">
        <title>Exploration of Alicyclobacillus spp. Genome in Search of Antibiotic Resistance.</title>
        <authorList>
            <person name="Bucka-Kolendo J."/>
            <person name="Kiousi D.E."/>
            <person name="Dekowska A."/>
            <person name="Mikolajczuk-Szczyrba A."/>
            <person name="Karadedos D.M."/>
            <person name="Michael P."/>
            <person name="Galanis A."/>
            <person name="Sokolowska B."/>
        </authorList>
    </citation>
    <scope>NUCLEOTIDE SEQUENCE [LARGE SCALE GENOMIC DNA]</scope>
    <source>
        <strain evidence="7 8">KKP 3000</strain>
    </source>
</reference>
<dbReference type="RefSeq" id="WP_275475584.1">
    <property type="nucleotide sequence ID" value="NZ_CP162940.1"/>
</dbReference>
<comment type="similarity">
    <text evidence="4">Belongs to the zinc-containing alcohol dehydrogenase family.</text>
</comment>
<dbReference type="PROSITE" id="PS00059">
    <property type="entry name" value="ADH_ZINC"/>
    <property type="match status" value="1"/>
</dbReference>
<accession>A0ABV5AA81</accession>
<dbReference type="InterPro" id="IPR002328">
    <property type="entry name" value="ADH_Zn_CS"/>
</dbReference>
<keyword evidence="3" id="KW-0560">Oxidoreductase</keyword>
<keyword evidence="8" id="KW-1185">Reference proteome</keyword>
<keyword evidence="1 4" id="KW-0479">Metal-binding</keyword>
<proteinExistence type="inferred from homology"/>
<dbReference type="InterPro" id="IPR050129">
    <property type="entry name" value="Zn_alcohol_dh"/>
</dbReference>
<evidence type="ECO:0000259" key="5">
    <source>
        <dbReference type="Pfam" id="PF00107"/>
    </source>
</evidence>
<feature type="domain" description="Alcohol dehydrogenase-like N-terminal" evidence="6">
    <location>
        <begin position="24"/>
        <end position="104"/>
    </location>
</feature>
<evidence type="ECO:0000256" key="2">
    <source>
        <dbReference type="ARBA" id="ARBA00022833"/>
    </source>
</evidence>
<dbReference type="PANTHER" id="PTHR43401:SF2">
    <property type="entry name" value="L-THREONINE 3-DEHYDROGENASE"/>
    <property type="match status" value="1"/>
</dbReference>
<name>A0ABV5AA81_9BACL</name>
<comment type="cofactor">
    <cofactor evidence="4">
        <name>Zn(2+)</name>
        <dbReference type="ChEBI" id="CHEBI:29105"/>
    </cofactor>
</comment>
<dbReference type="PANTHER" id="PTHR43401">
    <property type="entry name" value="L-THREONINE 3-DEHYDROGENASE"/>
    <property type="match status" value="1"/>
</dbReference>
<comment type="caution">
    <text evidence="7">The sequence shown here is derived from an EMBL/GenBank/DDBJ whole genome shotgun (WGS) entry which is preliminary data.</text>
</comment>
<protein>
    <submittedName>
        <fullName evidence="7">Alcohol dehydrogenase catalytic domain-containing protein</fullName>
    </submittedName>
</protein>
<dbReference type="InterPro" id="IPR013149">
    <property type="entry name" value="ADH-like_C"/>
</dbReference>
<evidence type="ECO:0000259" key="6">
    <source>
        <dbReference type="Pfam" id="PF08240"/>
    </source>
</evidence>
<dbReference type="InterPro" id="IPR013154">
    <property type="entry name" value="ADH-like_N"/>
</dbReference>
<evidence type="ECO:0000256" key="3">
    <source>
        <dbReference type="ARBA" id="ARBA00023002"/>
    </source>
</evidence>
<dbReference type="Gene3D" id="3.90.180.10">
    <property type="entry name" value="Medium-chain alcohol dehydrogenases, catalytic domain"/>
    <property type="match status" value="2"/>
</dbReference>
<evidence type="ECO:0000313" key="8">
    <source>
        <dbReference type="Proteomes" id="UP001579974"/>
    </source>
</evidence>
<dbReference type="Proteomes" id="UP001579974">
    <property type="component" value="Unassembled WGS sequence"/>
</dbReference>
<evidence type="ECO:0000313" key="7">
    <source>
        <dbReference type="EMBL" id="MFB5188745.1"/>
    </source>
</evidence>
<sequence length="318" mass="34671">MKAVELIGSRECRVIDVPMPEVDAEEVLVKVSVCGVCASELHVWESGPGQQAGLVLGHEPMGVVYQVGENVRGFQAGDRVTGLFKRGFAEYTKANYKDLIKVPDELSDLEAIGEPLSCLVSGADRTPVGLGDVVAVVGTGFMGLGFLQLLRLKGAGHIIAVDIRKEGLDHARRFGADEVFFPDQVPDKYKVTEWSHIGRGVNVSVEAGGAAATLDLAAQMVSAHGVMSIVGYHQSNQGLRTMNMNMLNWKAVTILNAHERRDAVHLAAMRAIQRLMVNNRFNMRDMITHVYTLDQVDQAYSDLKGKPEGFIKAVVRMD</sequence>
<feature type="domain" description="Alcohol dehydrogenase-like C-terminal" evidence="5">
    <location>
        <begin position="143"/>
        <end position="258"/>
    </location>
</feature>
<dbReference type="SUPFAM" id="SSF50129">
    <property type="entry name" value="GroES-like"/>
    <property type="match status" value="1"/>
</dbReference>
<evidence type="ECO:0000256" key="4">
    <source>
        <dbReference type="RuleBase" id="RU361277"/>
    </source>
</evidence>
<organism evidence="7 8">
    <name type="scientific">Alicyclobacillus fastidiosus</name>
    <dbReference type="NCBI Taxonomy" id="392011"/>
    <lineage>
        <taxon>Bacteria</taxon>
        <taxon>Bacillati</taxon>
        <taxon>Bacillota</taxon>
        <taxon>Bacilli</taxon>
        <taxon>Bacillales</taxon>
        <taxon>Alicyclobacillaceae</taxon>
        <taxon>Alicyclobacillus</taxon>
    </lineage>
</organism>
<dbReference type="InterPro" id="IPR036291">
    <property type="entry name" value="NAD(P)-bd_dom_sf"/>
</dbReference>
<dbReference type="Pfam" id="PF08240">
    <property type="entry name" value="ADH_N"/>
    <property type="match status" value="1"/>
</dbReference>
<dbReference type="SUPFAM" id="SSF51735">
    <property type="entry name" value="NAD(P)-binding Rossmann-fold domains"/>
    <property type="match status" value="1"/>
</dbReference>
<gene>
    <name evidence="7" type="ORF">KKP3000_001178</name>
</gene>
<dbReference type="InterPro" id="IPR011032">
    <property type="entry name" value="GroES-like_sf"/>
</dbReference>
<keyword evidence="2 4" id="KW-0862">Zinc</keyword>